<organism evidence="2 3">
    <name type="scientific">Apiotrichum porosum</name>
    <dbReference type="NCBI Taxonomy" id="105984"/>
    <lineage>
        <taxon>Eukaryota</taxon>
        <taxon>Fungi</taxon>
        <taxon>Dikarya</taxon>
        <taxon>Basidiomycota</taxon>
        <taxon>Agaricomycotina</taxon>
        <taxon>Tremellomycetes</taxon>
        <taxon>Trichosporonales</taxon>
        <taxon>Trichosporonaceae</taxon>
        <taxon>Apiotrichum</taxon>
    </lineage>
</organism>
<dbReference type="EMBL" id="RSCE01000011">
    <property type="protein sequence ID" value="RSH79014.1"/>
    <property type="molecule type" value="Genomic_DNA"/>
</dbReference>
<gene>
    <name evidence="2" type="ORF">EHS24_001941</name>
</gene>
<proteinExistence type="predicted"/>
<dbReference type="GeneID" id="39586484"/>
<sequence>MPAPAGPSRASNKPKAKRRRSASSSDDDYTPLPSRRPPRRPPTSRRERDSSSPEVELDDVFLAVDASRRQPRAMSKTHFDYVPERDAEGNLERRSTRADARHSPLAPHLPLPGPLCPRRSSLSASLVLQQPDDPEDFRHAIKAWLDGSGPALHFSDDIVTPGSSVPVKVEKVLNVYHCIVHTSASPDLVRQICPLLRAAKSPDFACTPCPCPLHMGHNVRHTPWTYNSAKRGGLDLVALLTMLAILEHGHDNGEVDSITALMCRVSEHHRASARRTYISDADKIRELADWKTVKEALGGKGPWAAQLPPSDIEREVSRFSPRASKTIVDDSHELLTVAIDTIRLFERAEIARLPALGHAAVKIPRTAACYRRFRKAANPTEKPPKRRGKARGPQQDYVCYNPQCQKRSDNTSRWSAVPGIPVSQAPFTVALSQV</sequence>
<name>A0A427XJS5_9TREE</name>
<reference evidence="2 3" key="1">
    <citation type="submission" date="2018-11" db="EMBL/GenBank/DDBJ databases">
        <title>Genome sequence of Apiotrichum porosum DSM 27194.</title>
        <authorList>
            <person name="Aliyu H."/>
            <person name="Gorte O."/>
            <person name="Ochsenreither K."/>
        </authorList>
    </citation>
    <scope>NUCLEOTIDE SEQUENCE [LARGE SCALE GENOMIC DNA]</scope>
    <source>
        <strain evidence="2 3">DSM 27194</strain>
    </source>
</reference>
<feature type="compositionally biased region" description="Basic and acidic residues" evidence="1">
    <location>
        <begin position="83"/>
        <end position="102"/>
    </location>
</feature>
<evidence type="ECO:0000313" key="3">
    <source>
        <dbReference type="Proteomes" id="UP000279236"/>
    </source>
</evidence>
<comment type="caution">
    <text evidence="2">The sequence shown here is derived from an EMBL/GenBank/DDBJ whole genome shotgun (WGS) entry which is preliminary data.</text>
</comment>
<keyword evidence="3" id="KW-1185">Reference proteome</keyword>
<accession>A0A427XJS5</accession>
<dbReference type="RefSeq" id="XP_028474161.1">
    <property type="nucleotide sequence ID" value="XM_028617698.1"/>
</dbReference>
<feature type="region of interest" description="Disordered" evidence="1">
    <location>
        <begin position="1"/>
        <end position="59"/>
    </location>
</feature>
<dbReference type="Proteomes" id="UP000279236">
    <property type="component" value="Unassembled WGS sequence"/>
</dbReference>
<dbReference type="AlphaFoldDB" id="A0A427XJS5"/>
<protein>
    <submittedName>
        <fullName evidence="2">Uncharacterized protein</fullName>
    </submittedName>
</protein>
<feature type="region of interest" description="Disordered" evidence="1">
    <location>
        <begin position="375"/>
        <end position="397"/>
    </location>
</feature>
<evidence type="ECO:0000313" key="2">
    <source>
        <dbReference type="EMBL" id="RSH79014.1"/>
    </source>
</evidence>
<evidence type="ECO:0000256" key="1">
    <source>
        <dbReference type="SAM" id="MobiDB-lite"/>
    </source>
</evidence>
<feature type="region of interest" description="Disordered" evidence="1">
    <location>
        <begin position="83"/>
        <end position="114"/>
    </location>
</feature>
<feature type="compositionally biased region" description="Basic residues" evidence="1">
    <location>
        <begin position="12"/>
        <end position="21"/>
    </location>
</feature>